<protein>
    <recommendedName>
        <fullName evidence="1">Carbohydrate-binding domain-containing protein</fullName>
    </recommendedName>
</protein>
<sequence>MSIPGQVIDAMPVGNAGTKAIKIAGDADYRRVVNKSLEGDKDLSAEFKVAYDKANLYLDITVTDDVHSQEFSGNELWRGDSVQAAFAAFESCKPAPIAGTEYQLGLTKKGPEVVRESSQFKLTSPTTLKLDVKRAGTLTVYKITVPFSEIGVKNPKSGTPVGLSIVINDNDGKERDGYLHWGDGIGTGNKAPEEYNWVILR</sequence>
<gene>
    <name evidence="2" type="ORF">SDC9_117714</name>
</gene>
<dbReference type="SUPFAM" id="SSF49344">
    <property type="entry name" value="CBD9-like"/>
    <property type="match status" value="1"/>
</dbReference>
<feature type="domain" description="Carbohydrate-binding" evidence="1">
    <location>
        <begin position="33"/>
        <end position="198"/>
    </location>
</feature>
<dbReference type="GO" id="GO:0016052">
    <property type="term" value="P:carbohydrate catabolic process"/>
    <property type="evidence" value="ECO:0007669"/>
    <property type="project" value="InterPro"/>
</dbReference>
<dbReference type="Pfam" id="PF06452">
    <property type="entry name" value="CBM9_1"/>
    <property type="match status" value="1"/>
</dbReference>
<dbReference type="AlphaFoldDB" id="A0A645C8I7"/>
<comment type="caution">
    <text evidence="2">The sequence shown here is derived from an EMBL/GenBank/DDBJ whole genome shotgun (WGS) entry which is preliminary data.</text>
</comment>
<organism evidence="2">
    <name type="scientific">bioreactor metagenome</name>
    <dbReference type="NCBI Taxonomy" id="1076179"/>
    <lineage>
        <taxon>unclassified sequences</taxon>
        <taxon>metagenomes</taxon>
        <taxon>ecological metagenomes</taxon>
    </lineage>
</organism>
<accession>A0A645C8I7</accession>
<evidence type="ECO:0000259" key="1">
    <source>
        <dbReference type="Pfam" id="PF06452"/>
    </source>
</evidence>
<dbReference type="GO" id="GO:0004553">
    <property type="term" value="F:hydrolase activity, hydrolyzing O-glycosyl compounds"/>
    <property type="evidence" value="ECO:0007669"/>
    <property type="project" value="InterPro"/>
</dbReference>
<proteinExistence type="predicted"/>
<dbReference type="CDD" id="cd09621">
    <property type="entry name" value="CBM9_like_5"/>
    <property type="match status" value="1"/>
</dbReference>
<evidence type="ECO:0000313" key="2">
    <source>
        <dbReference type="EMBL" id="MPM70754.1"/>
    </source>
</evidence>
<dbReference type="GO" id="GO:0030246">
    <property type="term" value="F:carbohydrate binding"/>
    <property type="evidence" value="ECO:0007669"/>
    <property type="project" value="InterPro"/>
</dbReference>
<reference evidence="2" key="1">
    <citation type="submission" date="2019-08" db="EMBL/GenBank/DDBJ databases">
        <authorList>
            <person name="Kucharzyk K."/>
            <person name="Murdoch R.W."/>
            <person name="Higgins S."/>
            <person name="Loffler F."/>
        </authorList>
    </citation>
    <scope>NUCLEOTIDE SEQUENCE</scope>
</reference>
<dbReference type="EMBL" id="VSSQ01023667">
    <property type="protein sequence ID" value="MPM70754.1"/>
    <property type="molecule type" value="Genomic_DNA"/>
</dbReference>
<name>A0A645C8I7_9ZZZZ</name>
<dbReference type="Gene3D" id="2.60.40.1190">
    <property type="match status" value="1"/>
</dbReference>
<dbReference type="InterPro" id="IPR010502">
    <property type="entry name" value="Carb-bd_dom_fam9"/>
</dbReference>